<dbReference type="GO" id="GO:0071973">
    <property type="term" value="P:bacterial-type flagellum-dependent cell motility"/>
    <property type="evidence" value="ECO:0007669"/>
    <property type="project" value="InterPro"/>
</dbReference>
<name>Q0FML1_SALBH</name>
<dbReference type="GO" id="GO:0030694">
    <property type="term" value="C:bacterial-type flagellum basal body, rod"/>
    <property type="evidence" value="ECO:0007669"/>
    <property type="project" value="InterPro"/>
</dbReference>
<sequence>MKLGGMSFFQLASQRMTWLGARQAVISENVANADTPDYKAKKVSGFDAMLENADAMQGLKVTDTRHITSSGETPNGVRVTADEDAWEGSIDGNTVALEQQTIDAAEVAGSYRLAAELYRRGHSLLTIAVTGVR</sequence>
<comment type="subcellular location">
    <subcellularLocation>
        <location evidence="1 7">Bacterial flagellum basal body</location>
    </subcellularLocation>
</comment>
<evidence type="ECO:0000256" key="3">
    <source>
        <dbReference type="ARBA" id="ARBA00014376"/>
    </source>
</evidence>
<evidence type="ECO:0000313" key="9">
    <source>
        <dbReference type="EMBL" id="EAU45387.1"/>
    </source>
</evidence>
<dbReference type="OrthoDB" id="9788334at2"/>
<gene>
    <name evidence="9" type="ORF">R2601_00305</name>
</gene>
<dbReference type="STRING" id="314265.R2601_00305"/>
<keyword evidence="4 7" id="KW-0975">Bacterial flagellum</keyword>
<dbReference type="EMBL" id="AATQ01000027">
    <property type="protein sequence ID" value="EAU45387.1"/>
    <property type="molecule type" value="Genomic_DNA"/>
</dbReference>
<dbReference type="PIRSF" id="PIRSF002889">
    <property type="entry name" value="Rod_FlgB"/>
    <property type="match status" value="1"/>
</dbReference>
<comment type="similarity">
    <text evidence="2 7">Belongs to the flagella basal body rod proteins family.</text>
</comment>
<accession>Q0FML1</accession>
<dbReference type="InterPro" id="IPR001444">
    <property type="entry name" value="Flag_bb_rod_N"/>
</dbReference>
<comment type="caution">
    <text evidence="9">The sequence shown here is derived from an EMBL/GenBank/DDBJ whole genome shotgun (WGS) entry which is preliminary data.</text>
</comment>
<comment type="function">
    <text evidence="5 7">Structural component of flagellum, the bacterial motility apparatus. Part of the rod structure of flagellar basal body.</text>
</comment>
<proteinExistence type="inferred from homology"/>
<protein>
    <recommendedName>
        <fullName evidence="3 7">Flagellar basal body rod protein FlgB</fullName>
    </recommendedName>
</protein>
<reference evidence="9 10" key="1">
    <citation type="journal article" date="2010" name="J. Bacteriol.">
        <title>Genome sequences of Pelagibaca bermudensis HTCC2601T and Maritimibacter alkaliphilus HTCC2654T, the type strains of two marine Roseobacter genera.</title>
        <authorList>
            <person name="Thrash J.C."/>
            <person name="Cho J.C."/>
            <person name="Ferriera S."/>
            <person name="Johnson J."/>
            <person name="Vergin K.L."/>
            <person name="Giovannoni S.J."/>
        </authorList>
    </citation>
    <scope>NUCLEOTIDE SEQUENCE [LARGE SCALE GENOMIC DNA]</scope>
    <source>
        <strain evidence="10">DSM 26914 / JCM 13377 / KCTC 12554 / HTCC2601</strain>
    </source>
</reference>
<keyword evidence="9" id="KW-0969">Cilium</keyword>
<comment type="subunit">
    <text evidence="6">The basal body constitutes a major portion of the flagellar organelle and consists of a number of rings mounted on a central rod. In Gram-negative bacteria, at least four rings, L, P, S and M are present, whereas Gram-positive bacteria lack the L and P rings. The rod consists of about 26 subunits of FlgG in the distal portion, and FlgB, FlgC and FlgF build up the proximal portion of the rod with about 6 subunits each. Rod assembly occurs by export via the flagellum-specific pathway of its constituent proteins and by their incorporation into the rod structure in the probable order of FlgB, FlgC, FlgF and FlgG. Another protein, FliE, also assembles onto the stable rod structure.</text>
</comment>
<feature type="domain" description="Flagellar basal body rod protein N-terminal" evidence="8">
    <location>
        <begin position="14"/>
        <end position="39"/>
    </location>
</feature>
<evidence type="ECO:0000256" key="2">
    <source>
        <dbReference type="ARBA" id="ARBA00009677"/>
    </source>
</evidence>
<evidence type="ECO:0000256" key="5">
    <source>
        <dbReference type="ARBA" id="ARBA00024934"/>
    </source>
</evidence>
<dbReference type="InterPro" id="IPR019776">
    <property type="entry name" value="Flagellar_basal_body_rod_CS"/>
</dbReference>
<evidence type="ECO:0000256" key="7">
    <source>
        <dbReference type="PIRNR" id="PIRNR002889"/>
    </source>
</evidence>
<evidence type="ECO:0000256" key="6">
    <source>
        <dbReference type="ARBA" id="ARBA00026072"/>
    </source>
</evidence>
<keyword evidence="9" id="KW-0966">Cell projection</keyword>
<evidence type="ECO:0000313" key="10">
    <source>
        <dbReference type="Proteomes" id="UP000006230"/>
    </source>
</evidence>
<dbReference type="Pfam" id="PF00460">
    <property type="entry name" value="Flg_bb_rod"/>
    <property type="match status" value="1"/>
</dbReference>
<dbReference type="eggNOG" id="COG1815">
    <property type="taxonomic scope" value="Bacteria"/>
</dbReference>
<dbReference type="HOGENOM" id="CLU_125463_2_1_5"/>
<evidence type="ECO:0000256" key="1">
    <source>
        <dbReference type="ARBA" id="ARBA00004117"/>
    </source>
</evidence>
<keyword evidence="10" id="KW-1185">Reference proteome</keyword>
<dbReference type="Proteomes" id="UP000006230">
    <property type="component" value="Unassembled WGS sequence"/>
</dbReference>
<keyword evidence="9" id="KW-0282">Flagellum</keyword>
<organism evidence="9 10">
    <name type="scientific">Salipiger bermudensis (strain DSM 26914 / JCM 13377 / KCTC 12554 / HTCC2601)</name>
    <name type="common">Pelagibaca bermudensis</name>
    <dbReference type="NCBI Taxonomy" id="314265"/>
    <lineage>
        <taxon>Bacteria</taxon>
        <taxon>Pseudomonadati</taxon>
        <taxon>Pseudomonadota</taxon>
        <taxon>Alphaproteobacteria</taxon>
        <taxon>Rhodobacterales</taxon>
        <taxon>Roseobacteraceae</taxon>
        <taxon>Salipiger</taxon>
    </lineage>
</organism>
<dbReference type="NCBIfam" id="TIGR01396">
    <property type="entry name" value="FlgB"/>
    <property type="match status" value="1"/>
</dbReference>
<dbReference type="PROSITE" id="PS00588">
    <property type="entry name" value="FLAGELLA_BB_ROD"/>
    <property type="match status" value="1"/>
</dbReference>
<evidence type="ECO:0000259" key="8">
    <source>
        <dbReference type="Pfam" id="PF00460"/>
    </source>
</evidence>
<dbReference type="AlphaFoldDB" id="Q0FML1"/>
<evidence type="ECO:0000256" key="4">
    <source>
        <dbReference type="ARBA" id="ARBA00023143"/>
    </source>
</evidence>
<dbReference type="InterPro" id="IPR006300">
    <property type="entry name" value="FlgB"/>
</dbReference>